<dbReference type="EMBL" id="CP017269">
    <property type="protein sequence ID" value="AOT71873.1"/>
    <property type="molecule type" value="Genomic_DNA"/>
</dbReference>
<dbReference type="Pfam" id="PF08818">
    <property type="entry name" value="DUF1801"/>
    <property type="match status" value="1"/>
</dbReference>
<dbReference type="Gene3D" id="3.90.1150.200">
    <property type="match status" value="1"/>
</dbReference>
<evidence type="ECO:0000313" key="2">
    <source>
        <dbReference type="EMBL" id="AOT71873.1"/>
    </source>
</evidence>
<dbReference type="InterPro" id="IPR014922">
    <property type="entry name" value="YdhG-like"/>
</dbReference>
<dbReference type="SUPFAM" id="SSF159888">
    <property type="entry name" value="YdhG-like"/>
    <property type="match status" value="1"/>
</dbReference>
<evidence type="ECO:0000259" key="1">
    <source>
        <dbReference type="Pfam" id="PF08818"/>
    </source>
</evidence>
<proteinExistence type="predicted"/>
<keyword evidence="3" id="KW-1185">Reference proteome</keyword>
<dbReference type="OrthoDB" id="214150at2"/>
<name>A0A1D8GLT6_9FIRM</name>
<dbReference type="RefSeq" id="WP_069980158.1">
    <property type="nucleotide sequence ID" value="NZ_CP017269.1"/>
</dbReference>
<protein>
    <recommendedName>
        <fullName evidence="1">YdhG-like domain-containing protein</fullName>
    </recommendedName>
</protein>
<sequence>MNVDVRKEINAYFDQKPEDLQKIAARLMEIILSHQGMEAAIKWGKPTFAINNDFHHWICAIQILKNKVSLVFHFGGLLCDEKNKLIAGTSKFLRKIEYDRLDSINEGEIKCFIQKAVEKLPYFKENWKEINKKD</sequence>
<gene>
    <name evidence="2" type="ORF">Gferi_21460</name>
</gene>
<dbReference type="KEGG" id="gfe:Gferi_21460"/>
<organism evidence="2 3">
    <name type="scientific">Geosporobacter ferrireducens</name>
    <dbReference type="NCBI Taxonomy" id="1424294"/>
    <lineage>
        <taxon>Bacteria</taxon>
        <taxon>Bacillati</taxon>
        <taxon>Bacillota</taxon>
        <taxon>Clostridia</taxon>
        <taxon>Peptostreptococcales</taxon>
        <taxon>Thermotaleaceae</taxon>
        <taxon>Geosporobacter</taxon>
    </lineage>
</organism>
<reference evidence="2 3" key="1">
    <citation type="submission" date="2016-09" db="EMBL/GenBank/DDBJ databases">
        <title>Genomic analysis reveals versatility of anaerobic energy metabolism of Geosporobacter ferrireducens IRF9 of phylum Firmicutes.</title>
        <authorList>
            <person name="Kim S.-J."/>
        </authorList>
    </citation>
    <scope>NUCLEOTIDE SEQUENCE [LARGE SCALE GENOMIC DNA]</scope>
    <source>
        <strain evidence="2 3">IRF9</strain>
    </source>
</reference>
<feature type="domain" description="YdhG-like" evidence="1">
    <location>
        <begin position="21"/>
        <end position="117"/>
    </location>
</feature>
<accession>A0A1D8GLT6</accession>
<dbReference type="Proteomes" id="UP000095743">
    <property type="component" value="Chromosome"/>
</dbReference>
<evidence type="ECO:0000313" key="3">
    <source>
        <dbReference type="Proteomes" id="UP000095743"/>
    </source>
</evidence>
<dbReference type="AlphaFoldDB" id="A0A1D8GLT6"/>